<dbReference type="Proteomes" id="UP000243342">
    <property type="component" value="Unassembled WGS sequence"/>
</dbReference>
<keyword evidence="2" id="KW-1185">Reference proteome</keyword>
<comment type="caution">
    <text evidence="1">The sequence shown here is derived from an EMBL/GenBank/DDBJ whole genome shotgun (WGS) entry which is preliminary data.</text>
</comment>
<proteinExistence type="predicted"/>
<organism evidence="1 2">
    <name type="scientific">Mangrovactinospora gilvigrisea</name>
    <dbReference type="NCBI Taxonomy" id="1428644"/>
    <lineage>
        <taxon>Bacteria</taxon>
        <taxon>Bacillati</taxon>
        <taxon>Actinomycetota</taxon>
        <taxon>Actinomycetes</taxon>
        <taxon>Kitasatosporales</taxon>
        <taxon>Streptomycetaceae</taxon>
        <taxon>Mangrovactinospora</taxon>
    </lineage>
</organism>
<dbReference type="AlphaFoldDB" id="A0A1J7BBX5"/>
<name>A0A1J7BBX5_9ACTN</name>
<gene>
    <name evidence="1" type="ORF">BIV57_18015</name>
</gene>
<sequence length="78" mass="7531">MHTYAGLAGVGLAELDEGDGDAEDGDAGDAGAVRAPVAAGLVTGVAETPACGWLPCPVSANAAPIPAPRRAATITTMT</sequence>
<evidence type="ECO:0000313" key="2">
    <source>
        <dbReference type="Proteomes" id="UP000243342"/>
    </source>
</evidence>
<reference evidence="1 2" key="1">
    <citation type="submission" date="2016-10" db="EMBL/GenBank/DDBJ databases">
        <title>Genome sequence of Streptomyces gilvigriseus MUSC 26.</title>
        <authorList>
            <person name="Lee L.-H."/>
            <person name="Ser H.-L."/>
        </authorList>
    </citation>
    <scope>NUCLEOTIDE SEQUENCE [LARGE SCALE GENOMIC DNA]</scope>
    <source>
        <strain evidence="1 2">MUSC 26</strain>
    </source>
</reference>
<dbReference type="EMBL" id="MLCF01000113">
    <property type="protein sequence ID" value="OIV36134.1"/>
    <property type="molecule type" value="Genomic_DNA"/>
</dbReference>
<protein>
    <submittedName>
        <fullName evidence="1">Uncharacterized protein</fullName>
    </submittedName>
</protein>
<accession>A0A1J7BBX5</accession>
<dbReference type="STRING" id="1428644.BIV57_18015"/>
<evidence type="ECO:0000313" key="1">
    <source>
        <dbReference type="EMBL" id="OIV36134.1"/>
    </source>
</evidence>